<dbReference type="AlphaFoldDB" id="A0A8H5CH34"/>
<dbReference type="SUPFAM" id="SSF56112">
    <property type="entry name" value="Protein kinase-like (PK-like)"/>
    <property type="match status" value="1"/>
</dbReference>
<evidence type="ECO:0000256" key="1">
    <source>
        <dbReference type="SAM" id="MobiDB-lite"/>
    </source>
</evidence>
<dbReference type="InterPro" id="IPR040976">
    <property type="entry name" value="Pkinase_fungal"/>
</dbReference>
<sequence length="830" mass="92279">MPAFPAPDIESGPLTGTPELPFDNEPSVFDAPADSNSLEAKFAIPIKVHNKTKISLSKPKARAAKKPGAAESTGAQTDNRAHSLRGTMADSRAHPPNLDSNSASEAGDATRKKPQTPLRRSQELFERMKLSTPMKADSQNLKGTVKEQKAVLMGELKDIPEFDAGYLKFLYGEKASDTQEEDPIKTFLETSGLYVGGRWIDIPRSVAKEKELYPPLMKIIKAIVKGPGKGKPARRAIDTHNTKFVHHDGEGEPTRPDIAIMATGPSFQTPLPIAGQEQKELKYMVGYSNVAAVFDVKRDADNSTIEQIQQLMRYNRQIFITQPNRKFCRSFIITETRWRLLHFDHSGAYLTGFLNLNEDPYTFVRAVLALSSLDEEEVGLDSSIQWTTDENGRKNGGTITTVDLENKEVIYRLIMTEPPVIQHAISGTGTVCWYALEMGDSPKRVLIKDTWRADGRTLEYDFLTRFKDVKGIATKVLGHQDNRAVTRTYRPKGFKAAYFFNRSLSRIVLRSPGPSLLYFTSQEQAIVAIRDAIKAHRNLLLACMLHQDITVNNIILVEDGGEDGPSALLSDLAMAMPAEGEREKISPEGRTGNKLFLSYAMHRNGGGEKDPAPVVQDYLDDLEAFFYVFCRLLYGFKGIRLPSNKPYFLTEDMERAADRKKRYLSEEGPDVYPPPLFWSPACIQLCEEFGAFVYRILTEKVNYRKRKAGKLPKPKDMASKFSLLYDGIDGHYSEVIGYFNTAIDALREPGGSAPRPAPTPPSSPSESSRDARFHSLPPEVCPAPSDTIEAPVQSPQVSLPPTPSGGTRSRYSSALHPNSDLIAGDRRSEK</sequence>
<dbReference type="PANTHER" id="PTHR38248">
    <property type="entry name" value="FUNK1 6"/>
    <property type="match status" value="1"/>
</dbReference>
<feature type="region of interest" description="Disordered" evidence="1">
    <location>
        <begin position="1"/>
        <end position="33"/>
    </location>
</feature>
<accession>A0A8H5CH34</accession>
<feature type="domain" description="Fungal-type protein kinase" evidence="2">
    <location>
        <begin position="277"/>
        <end position="476"/>
    </location>
</feature>
<protein>
    <recommendedName>
        <fullName evidence="2">Fungal-type protein kinase domain-containing protein</fullName>
    </recommendedName>
</protein>
<feature type="region of interest" description="Disordered" evidence="1">
    <location>
        <begin position="747"/>
        <end position="830"/>
    </location>
</feature>
<feature type="region of interest" description="Disordered" evidence="1">
    <location>
        <begin position="48"/>
        <end position="122"/>
    </location>
</feature>
<comment type="caution">
    <text evidence="3">The sequence shown here is derived from an EMBL/GenBank/DDBJ whole genome shotgun (WGS) entry which is preliminary data.</text>
</comment>
<dbReference type="PANTHER" id="PTHR38248:SF2">
    <property type="entry name" value="FUNK1 11"/>
    <property type="match status" value="1"/>
</dbReference>
<feature type="domain" description="Fungal-type protein kinase" evidence="2">
    <location>
        <begin position="492"/>
        <end position="631"/>
    </location>
</feature>
<keyword evidence="4" id="KW-1185">Reference proteome</keyword>
<organism evidence="3 4">
    <name type="scientific">Ephemerocybe angulata</name>
    <dbReference type="NCBI Taxonomy" id="980116"/>
    <lineage>
        <taxon>Eukaryota</taxon>
        <taxon>Fungi</taxon>
        <taxon>Dikarya</taxon>
        <taxon>Basidiomycota</taxon>
        <taxon>Agaricomycotina</taxon>
        <taxon>Agaricomycetes</taxon>
        <taxon>Agaricomycetidae</taxon>
        <taxon>Agaricales</taxon>
        <taxon>Agaricineae</taxon>
        <taxon>Psathyrellaceae</taxon>
        <taxon>Ephemerocybe</taxon>
    </lineage>
</organism>
<dbReference type="OrthoDB" id="2739948at2759"/>
<proteinExistence type="predicted"/>
<evidence type="ECO:0000313" key="3">
    <source>
        <dbReference type="EMBL" id="KAF5340966.1"/>
    </source>
</evidence>
<reference evidence="3 4" key="1">
    <citation type="journal article" date="2020" name="ISME J.">
        <title>Uncovering the hidden diversity of litter-decomposition mechanisms in mushroom-forming fungi.</title>
        <authorList>
            <person name="Floudas D."/>
            <person name="Bentzer J."/>
            <person name="Ahren D."/>
            <person name="Johansson T."/>
            <person name="Persson P."/>
            <person name="Tunlid A."/>
        </authorList>
    </citation>
    <scope>NUCLEOTIDE SEQUENCE [LARGE SCALE GENOMIC DNA]</scope>
    <source>
        <strain evidence="3 4">CBS 175.51</strain>
    </source>
</reference>
<gene>
    <name evidence="3" type="ORF">D9611_006039</name>
</gene>
<name>A0A8H5CH34_9AGAR</name>
<dbReference type="Gene3D" id="1.10.510.10">
    <property type="entry name" value="Transferase(Phosphotransferase) domain 1"/>
    <property type="match status" value="1"/>
</dbReference>
<dbReference type="Proteomes" id="UP000541558">
    <property type="component" value="Unassembled WGS sequence"/>
</dbReference>
<evidence type="ECO:0000313" key="4">
    <source>
        <dbReference type="Proteomes" id="UP000541558"/>
    </source>
</evidence>
<evidence type="ECO:0000259" key="2">
    <source>
        <dbReference type="Pfam" id="PF17667"/>
    </source>
</evidence>
<dbReference type="InterPro" id="IPR011009">
    <property type="entry name" value="Kinase-like_dom_sf"/>
</dbReference>
<dbReference type="Pfam" id="PF17667">
    <property type="entry name" value="Pkinase_fungal"/>
    <property type="match status" value="2"/>
</dbReference>
<dbReference type="EMBL" id="JAACJK010000002">
    <property type="protein sequence ID" value="KAF5340966.1"/>
    <property type="molecule type" value="Genomic_DNA"/>
</dbReference>
<feature type="compositionally biased region" description="Polar residues" evidence="1">
    <location>
        <begin position="804"/>
        <end position="816"/>
    </location>
</feature>